<keyword evidence="2" id="KW-1185">Reference proteome</keyword>
<name>A0A8H7CMX7_9AGAR</name>
<sequence length="425" mass="48001">MSTFLPSFRRRRPTIVNPRQAAKIPLEIEFLIIDYFEGDTIHLHSFRLVSPDWASYAGFLLFRSVCVRDSNVKRFLAVLQTRNNLGRHIITLIVQEARWPRDENRPSILDTLGPALSDKMGNLQALELSNRYFSRDGVQLATGWASISRLRVRFSGFATAKDMMSFFAAFPRLNSLDVSQCTSCDIPMQPLQCAIPVPAWHLNYLALAQCPQSTLVDWLVADPGEITVDHLRIVSFEADASPFNALLKKIGRGLRHLEVPPQCRVILGAEVPLSIHDCTALTTVNFFERGDLDHGPDIVSLLPQVRSPNLTTVSFEIYLTTAHLNDIRRWEQVNDVLAMDAFANLEKILVNMWGAPFASDMAVMSFDEGTSIMKSRLALLEARGLLQFTSPDVVPQITAVEYQSPHKPSMRNRISRKLAGWMRRR</sequence>
<proteinExistence type="predicted"/>
<accession>A0A8H7CMX7</accession>
<evidence type="ECO:0000313" key="2">
    <source>
        <dbReference type="Proteomes" id="UP000623467"/>
    </source>
</evidence>
<reference evidence="1" key="1">
    <citation type="submission" date="2020-05" db="EMBL/GenBank/DDBJ databases">
        <title>Mycena genomes resolve the evolution of fungal bioluminescence.</title>
        <authorList>
            <person name="Tsai I.J."/>
        </authorList>
    </citation>
    <scope>NUCLEOTIDE SEQUENCE</scope>
    <source>
        <strain evidence="1">160909Yilan</strain>
    </source>
</reference>
<dbReference type="Gene3D" id="3.80.10.10">
    <property type="entry name" value="Ribonuclease Inhibitor"/>
    <property type="match status" value="1"/>
</dbReference>
<dbReference type="AlphaFoldDB" id="A0A8H7CMX7"/>
<evidence type="ECO:0000313" key="1">
    <source>
        <dbReference type="EMBL" id="KAF7343674.1"/>
    </source>
</evidence>
<protein>
    <recommendedName>
        <fullName evidence="3">F-box domain-containing protein</fullName>
    </recommendedName>
</protein>
<dbReference type="EMBL" id="JACAZH010000022">
    <property type="protein sequence ID" value="KAF7343674.1"/>
    <property type="molecule type" value="Genomic_DNA"/>
</dbReference>
<dbReference type="OrthoDB" id="3017564at2759"/>
<dbReference type="InterPro" id="IPR032675">
    <property type="entry name" value="LRR_dom_sf"/>
</dbReference>
<comment type="caution">
    <text evidence="1">The sequence shown here is derived from an EMBL/GenBank/DDBJ whole genome shotgun (WGS) entry which is preliminary data.</text>
</comment>
<dbReference type="Proteomes" id="UP000623467">
    <property type="component" value="Unassembled WGS sequence"/>
</dbReference>
<dbReference type="SUPFAM" id="SSF52047">
    <property type="entry name" value="RNI-like"/>
    <property type="match status" value="1"/>
</dbReference>
<organism evidence="1 2">
    <name type="scientific">Mycena sanguinolenta</name>
    <dbReference type="NCBI Taxonomy" id="230812"/>
    <lineage>
        <taxon>Eukaryota</taxon>
        <taxon>Fungi</taxon>
        <taxon>Dikarya</taxon>
        <taxon>Basidiomycota</taxon>
        <taxon>Agaricomycotina</taxon>
        <taxon>Agaricomycetes</taxon>
        <taxon>Agaricomycetidae</taxon>
        <taxon>Agaricales</taxon>
        <taxon>Marasmiineae</taxon>
        <taxon>Mycenaceae</taxon>
        <taxon>Mycena</taxon>
    </lineage>
</organism>
<evidence type="ECO:0008006" key="3">
    <source>
        <dbReference type="Google" id="ProtNLM"/>
    </source>
</evidence>
<gene>
    <name evidence="1" type="ORF">MSAN_01947200</name>
</gene>